<dbReference type="STRING" id="6265.A0A0B2W190"/>
<evidence type="ECO:0000256" key="2">
    <source>
        <dbReference type="ARBA" id="ARBA00022801"/>
    </source>
</evidence>
<keyword evidence="2" id="KW-0378">Hydrolase</keyword>
<sequence>MLAILNTIHGYMHKSVIQKDEFKTRSQIIYIAPMKALATEMTESFGKRLAPFGLKVKELTGDTTLSKREISETQMLVLTPEKWDVVTRKDSETSLARHVRLLIIDEVHLLHDDRGPVIETIVARTLRQVGGACFSFVHEFGMFVIFAVGSEDPRKATREFEGATQ</sequence>
<dbReference type="InterPro" id="IPR014001">
    <property type="entry name" value="Helicase_ATP-bd"/>
</dbReference>
<dbReference type="InterPro" id="IPR011545">
    <property type="entry name" value="DEAD/DEAH_box_helicase_dom"/>
</dbReference>
<proteinExistence type="predicted"/>
<dbReference type="InterPro" id="IPR050474">
    <property type="entry name" value="Hel308_SKI2-like"/>
</dbReference>
<evidence type="ECO:0000256" key="4">
    <source>
        <dbReference type="ARBA" id="ARBA00022840"/>
    </source>
</evidence>
<dbReference type="Proteomes" id="UP000031036">
    <property type="component" value="Unassembled WGS sequence"/>
</dbReference>
<gene>
    <name evidence="6" type="primary">ASCC3</name>
    <name evidence="6" type="ORF">Tcan_14806</name>
</gene>
<evidence type="ECO:0000313" key="7">
    <source>
        <dbReference type="Proteomes" id="UP000031036"/>
    </source>
</evidence>
<dbReference type="PANTHER" id="PTHR47961">
    <property type="entry name" value="DNA POLYMERASE THETA, PUTATIVE (AFU_ORTHOLOGUE AFUA_1G05260)-RELATED"/>
    <property type="match status" value="1"/>
</dbReference>
<evidence type="ECO:0000256" key="3">
    <source>
        <dbReference type="ARBA" id="ARBA00022806"/>
    </source>
</evidence>
<dbReference type="GO" id="GO:0003676">
    <property type="term" value="F:nucleic acid binding"/>
    <property type="evidence" value="ECO:0007669"/>
    <property type="project" value="InterPro"/>
</dbReference>
<keyword evidence="3" id="KW-0347">Helicase</keyword>
<evidence type="ECO:0000313" key="6">
    <source>
        <dbReference type="EMBL" id="KHN86945.1"/>
    </source>
</evidence>
<dbReference type="SUPFAM" id="SSF52540">
    <property type="entry name" value="P-loop containing nucleoside triphosphate hydrolases"/>
    <property type="match status" value="1"/>
</dbReference>
<feature type="domain" description="Helicase ATP-binding" evidence="5">
    <location>
        <begin position="1"/>
        <end position="165"/>
    </location>
</feature>
<dbReference type="GO" id="GO:0016787">
    <property type="term" value="F:hydrolase activity"/>
    <property type="evidence" value="ECO:0007669"/>
    <property type="project" value="UniProtKB-KW"/>
</dbReference>
<comment type="caution">
    <text evidence="6">The sequence shown here is derived from an EMBL/GenBank/DDBJ whole genome shotgun (WGS) entry which is preliminary data.</text>
</comment>
<dbReference type="PANTHER" id="PTHR47961:SF13">
    <property type="entry name" value="ACTIVATING SIGNAL COINTEGRATOR 1 COMPLEX SUBUNIT 3"/>
    <property type="match status" value="1"/>
</dbReference>
<dbReference type="GO" id="GO:0004386">
    <property type="term" value="F:helicase activity"/>
    <property type="evidence" value="ECO:0007669"/>
    <property type="project" value="UniProtKB-KW"/>
</dbReference>
<dbReference type="AlphaFoldDB" id="A0A0B2W190"/>
<dbReference type="GO" id="GO:0005524">
    <property type="term" value="F:ATP binding"/>
    <property type="evidence" value="ECO:0007669"/>
    <property type="project" value="UniProtKB-KW"/>
</dbReference>
<keyword evidence="4" id="KW-0067">ATP-binding</keyword>
<evidence type="ECO:0000256" key="1">
    <source>
        <dbReference type="ARBA" id="ARBA00022741"/>
    </source>
</evidence>
<evidence type="ECO:0000259" key="5">
    <source>
        <dbReference type="PROSITE" id="PS51192"/>
    </source>
</evidence>
<dbReference type="PROSITE" id="PS51192">
    <property type="entry name" value="HELICASE_ATP_BIND_1"/>
    <property type="match status" value="1"/>
</dbReference>
<accession>A0A0B2W190</accession>
<keyword evidence="7" id="KW-1185">Reference proteome</keyword>
<organism evidence="6 7">
    <name type="scientific">Toxocara canis</name>
    <name type="common">Canine roundworm</name>
    <dbReference type="NCBI Taxonomy" id="6265"/>
    <lineage>
        <taxon>Eukaryota</taxon>
        <taxon>Metazoa</taxon>
        <taxon>Ecdysozoa</taxon>
        <taxon>Nematoda</taxon>
        <taxon>Chromadorea</taxon>
        <taxon>Rhabditida</taxon>
        <taxon>Spirurina</taxon>
        <taxon>Ascaridomorpha</taxon>
        <taxon>Ascaridoidea</taxon>
        <taxon>Toxocaridae</taxon>
        <taxon>Toxocara</taxon>
    </lineage>
</organism>
<dbReference type="Pfam" id="PF00270">
    <property type="entry name" value="DEAD"/>
    <property type="match status" value="1"/>
</dbReference>
<reference evidence="6 7" key="1">
    <citation type="submission" date="2014-11" db="EMBL/GenBank/DDBJ databases">
        <title>Genetic blueprint of the zoonotic pathogen Toxocara canis.</title>
        <authorList>
            <person name="Zhu X.-Q."/>
            <person name="Korhonen P.K."/>
            <person name="Cai H."/>
            <person name="Young N.D."/>
            <person name="Nejsum P."/>
            <person name="von Samson-Himmelstjerna G."/>
            <person name="Boag P.R."/>
            <person name="Tan P."/>
            <person name="Li Q."/>
            <person name="Min J."/>
            <person name="Yang Y."/>
            <person name="Wang X."/>
            <person name="Fang X."/>
            <person name="Hall R.S."/>
            <person name="Hofmann A."/>
            <person name="Sternberg P.W."/>
            <person name="Jex A.R."/>
            <person name="Gasser R.B."/>
        </authorList>
    </citation>
    <scope>NUCLEOTIDE SEQUENCE [LARGE SCALE GENOMIC DNA]</scope>
    <source>
        <strain evidence="6">PN_DK_2014</strain>
    </source>
</reference>
<dbReference type="Gene3D" id="3.40.50.300">
    <property type="entry name" value="P-loop containing nucleotide triphosphate hydrolases"/>
    <property type="match status" value="1"/>
</dbReference>
<name>A0A0B2W190_TOXCA</name>
<protein>
    <submittedName>
        <fullName evidence="6">Activating signal cointegrator 1 complex subunit 3</fullName>
    </submittedName>
</protein>
<dbReference type="InterPro" id="IPR027417">
    <property type="entry name" value="P-loop_NTPase"/>
</dbReference>
<keyword evidence="1" id="KW-0547">Nucleotide-binding</keyword>
<dbReference type="EMBL" id="JPKZ01000505">
    <property type="protein sequence ID" value="KHN86945.1"/>
    <property type="molecule type" value="Genomic_DNA"/>
</dbReference>
<dbReference type="OrthoDB" id="5860076at2759"/>